<accession>A0A9N9SQJ7</accession>
<organism evidence="9 10">
    <name type="scientific">Diabrotica balteata</name>
    <name type="common">Banded cucumber beetle</name>
    <dbReference type="NCBI Taxonomy" id="107213"/>
    <lineage>
        <taxon>Eukaryota</taxon>
        <taxon>Metazoa</taxon>
        <taxon>Ecdysozoa</taxon>
        <taxon>Arthropoda</taxon>
        <taxon>Hexapoda</taxon>
        <taxon>Insecta</taxon>
        <taxon>Pterygota</taxon>
        <taxon>Neoptera</taxon>
        <taxon>Endopterygota</taxon>
        <taxon>Coleoptera</taxon>
        <taxon>Polyphaga</taxon>
        <taxon>Cucujiformia</taxon>
        <taxon>Chrysomeloidea</taxon>
        <taxon>Chrysomelidae</taxon>
        <taxon>Galerucinae</taxon>
        <taxon>Diabroticina</taxon>
        <taxon>Diabroticites</taxon>
        <taxon>Diabrotica</taxon>
    </lineage>
</organism>
<dbReference type="InterPro" id="IPR013087">
    <property type="entry name" value="Znf_C2H2_type"/>
</dbReference>
<evidence type="ECO:0000259" key="8">
    <source>
        <dbReference type="PROSITE" id="PS50950"/>
    </source>
</evidence>
<sequence>MTLTYCSVPTCSNIVSDNSKLNFHYLPRPGQRIITYDKDGHKIYRERRDIWLERIKLPDIKYHKSAIICSEHFTDNDYFRRSTHSHTPKSSYNSIVILKPNAVPSVNLPPDVNTNQQLVREKDWELEYENLMHSAGAETLKTLVNKMRNYHLERMYDMLFGDMKEEWIRTKPTLGGYVYTCYACRHLFSSFKILQDHLNVRILVLKYKCSGCQDRCYTFYNPCVLLLHMRSHFTSDCNPINLNDIRTDILPVELAGFFPIPEVPVLYEKEEEMLTDNTYIDVQFYSPKKDQKGQNVIELIGDTVVFVENNELLALKQVCKNVPKCQFVTIEEHNQLRESCQTEVEATVKEEILDYVEQFTLPVISKVETVREHPFTLIPINCIDCEKCHHHETSLSRHYQGLQKPDNPSLTCDTCNFIAPTNCSFLAHCRLHTKTAPHVCPECGKVFDDSVDLRKHLDDVCFHFAKQVKMSCPATKCRKLFSTRKNFILHFKKTHFNVGINCESCRFVTYSAQEGDKHFKLNNGDCELINIYTCDVCKLFSASNESEMHGHAKFHYSQVNCKVYVFVCTYCRKNFRSDITYSAHLQRCTSRKSFSSAGKLRLVRTLSCVLCKDKLTTDEQVRHNTLCKYANPVVIAYKLSESYINAMTDGSNHLIKSPKSNDCVEITKKRRKKYLTDISKRRKPETRPDLIAEKPRKFDGTYHCELCDYSSADRSDFHAHIRTHRDISSPYQCMECGECFVVKPTLFKHLRHYHNISDHEYYMKCNDCFDTAAVKMMETSI</sequence>
<evidence type="ECO:0000256" key="1">
    <source>
        <dbReference type="ARBA" id="ARBA00022723"/>
    </source>
</evidence>
<keyword evidence="10" id="KW-1185">Reference proteome</keyword>
<dbReference type="SMART" id="SM00980">
    <property type="entry name" value="THAP"/>
    <property type="match status" value="1"/>
</dbReference>
<feature type="domain" description="C2H2-type" evidence="7">
    <location>
        <begin position="731"/>
        <end position="754"/>
    </location>
</feature>
<keyword evidence="1" id="KW-0479">Metal-binding</keyword>
<keyword evidence="4 6" id="KW-0238">DNA-binding</keyword>
<dbReference type="GO" id="GO:0003677">
    <property type="term" value="F:DNA binding"/>
    <property type="evidence" value="ECO:0007669"/>
    <property type="project" value="UniProtKB-UniRule"/>
</dbReference>
<feature type="domain" description="C2H2-type" evidence="7">
    <location>
        <begin position="438"/>
        <end position="468"/>
    </location>
</feature>
<protein>
    <submittedName>
        <fullName evidence="9">Uncharacterized protein</fullName>
    </submittedName>
</protein>
<dbReference type="OrthoDB" id="8856548at2759"/>
<dbReference type="InterPro" id="IPR045914">
    <property type="entry name" value="Zn532-like"/>
</dbReference>
<dbReference type="PROSITE" id="PS50950">
    <property type="entry name" value="ZF_THAP"/>
    <property type="match status" value="1"/>
</dbReference>
<dbReference type="GO" id="GO:0008270">
    <property type="term" value="F:zinc ion binding"/>
    <property type="evidence" value="ECO:0007669"/>
    <property type="project" value="UniProtKB-KW"/>
</dbReference>
<reference evidence="9" key="1">
    <citation type="submission" date="2022-01" db="EMBL/GenBank/DDBJ databases">
        <authorList>
            <person name="King R."/>
        </authorList>
    </citation>
    <scope>NUCLEOTIDE SEQUENCE</scope>
</reference>
<feature type="domain" description="THAP-type" evidence="8">
    <location>
        <begin position="1"/>
        <end position="107"/>
    </location>
</feature>
<gene>
    <name evidence="9" type="ORF">DIABBA_LOCUS1444</name>
</gene>
<keyword evidence="2 5" id="KW-0863">Zinc-finger</keyword>
<dbReference type="Gene3D" id="3.30.160.60">
    <property type="entry name" value="Classic Zinc Finger"/>
    <property type="match status" value="2"/>
</dbReference>
<dbReference type="SUPFAM" id="SSF57716">
    <property type="entry name" value="Glucocorticoid receptor-like (DNA-binding domain)"/>
    <property type="match status" value="1"/>
</dbReference>
<dbReference type="SMART" id="SM00355">
    <property type="entry name" value="ZnF_C2H2"/>
    <property type="match status" value="8"/>
</dbReference>
<evidence type="ECO:0000256" key="5">
    <source>
        <dbReference type="PROSITE-ProRule" id="PRU00042"/>
    </source>
</evidence>
<dbReference type="PROSITE" id="PS00028">
    <property type="entry name" value="ZINC_FINGER_C2H2_1"/>
    <property type="match status" value="2"/>
</dbReference>
<dbReference type="Proteomes" id="UP001153709">
    <property type="component" value="Chromosome 1"/>
</dbReference>
<evidence type="ECO:0000256" key="4">
    <source>
        <dbReference type="ARBA" id="ARBA00023125"/>
    </source>
</evidence>
<evidence type="ECO:0000313" key="10">
    <source>
        <dbReference type="Proteomes" id="UP001153709"/>
    </source>
</evidence>
<evidence type="ECO:0000259" key="7">
    <source>
        <dbReference type="PROSITE" id="PS50157"/>
    </source>
</evidence>
<dbReference type="InterPro" id="IPR006612">
    <property type="entry name" value="THAP_Znf"/>
</dbReference>
<evidence type="ECO:0000256" key="2">
    <source>
        <dbReference type="ARBA" id="ARBA00022771"/>
    </source>
</evidence>
<dbReference type="EMBL" id="OU898276">
    <property type="protein sequence ID" value="CAG9827450.1"/>
    <property type="molecule type" value="Genomic_DNA"/>
</dbReference>
<evidence type="ECO:0000313" key="9">
    <source>
        <dbReference type="EMBL" id="CAG9827450.1"/>
    </source>
</evidence>
<feature type="domain" description="C2H2-type" evidence="7">
    <location>
        <begin position="470"/>
        <end position="495"/>
    </location>
</feature>
<dbReference type="SUPFAM" id="SSF57667">
    <property type="entry name" value="beta-beta-alpha zinc fingers"/>
    <property type="match status" value="2"/>
</dbReference>
<keyword evidence="3" id="KW-0862">Zinc</keyword>
<dbReference type="PANTHER" id="PTHR47222">
    <property type="entry name" value="ZINC FINGER PROTEIN 532-RELATED"/>
    <property type="match status" value="1"/>
</dbReference>
<name>A0A9N9SQJ7_DIABA</name>
<evidence type="ECO:0000256" key="6">
    <source>
        <dbReference type="PROSITE-ProRule" id="PRU00309"/>
    </source>
</evidence>
<feature type="domain" description="C2H2-type" evidence="7">
    <location>
        <begin position="702"/>
        <end position="729"/>
    </location>
</feature>
<dbReference type="Pfam" id="PF00096">
    <property type="entry name" value="zf-C2H2"/>
    <property type="match status" value="2"/>
</dbReference>
<dbReference type="PROSITE" id="PS50157">
    <property type="entry name" value="ZINC_FINGER_C2H2_2"/>
    <property type="match status" value="4"/>
</dbReference>
<evidence type="ECO:0000256" key="3">
    <source>
        <dbReference type="ARBA" id="ARBA00022833"/>
    </source>
</evidence>
<dbReference type="InterPro" id="IPR036236">
    <property type="entry name" value="Znf_C2H2_sf"/>
</dbReference>
<dbReference type="PANTHER" id="PTHR47222:SF5">
    <property type="entry name" value="LOW QUALITY PROTEIN: ZINC FINGER PROTEIN 532-LIKE"/>
    <property type="match status" value="1"/>
</dbReference>
<dbReference type="AlphaFoldDB" id="A0A9N9SQJ7"/>
<proteinExistence type="predicted"/>